<dbReference type="InParanoid" id="A0A1X7SQ92"/>
<dbReference type="AlphaFoldDB" id="A0A1X7SQ92"/>
<dbReference type="EnsemblMetazoa" id="Aqu2.1.04255_001">
    <property type="protein sequence ID" value="Aqu2.1.04255_001"/>
    <property type="gene ID" value="Aqu2.1.04255"/>
</dbReference>
<dbReference type="InterPro" id="IPR011009">
    <property type="entry name" value="Kinase-like_dom_sf"/>
</dbReference>
<dbReference type="Gene3D" id="3.30.200.20">
    <property type="entry name" value="Phosphorylase Kinase, domain 1"/>
    <property type="match status" value="1"/>
</dbReference>
<protein>
    <recommendedName>
        <fullName evidence="3">Protein kinase domain-containing protein</fullName>
    </recommendedName>
</protein>
<accession>A0A1X7SQ92</accession>
<evidence type="ECO:0000313" key="2">
    <source>
        <dbReference type="EnsemblMetazoa" id="Aqu2.1.04255_001"/>
    </source>
</evidence>
<dbReference type="SUPFAM" id="SSF56112">
    <property type="entry name" value="Protein kinase-like (PK-like)"/>
    <property type="match status" value="1"/>
</dbReference>
<dbReference type="STRING" id="400682.A0A1X7SQ92"/>
<dbReference type="Gene3D" id="1.10.510.10">
    <property type="entry name" value="Transferase(Phosphotransferase) domain 1"/>
    <property type="match status" value="1"/>
</dbReference>
<name>A0A1X7SQ92_AMPQE</name>
<sequence length="207" mass="22982">MLYKFIVRHKYLTDILPQADDISLDLLNKLLNFNPNKRLTAENCLEHPYLSKFHDSDKEPVIGCQIVPVIDDNVQLTAHEYREQLYKDIVLRHTELHPQSPKPASPAPPPNPDVLVEDCELESCISDHSLAQSERGKKEKKLKEGGGGGGYVSHSSPSLPAKKTSDESEGGGGAEVKSRAFIPFMNRSKSAAVQARGGIMVRRRIVM</sequence>
<evidence type="ECO:0000256" key="1">
    <source>
        <dbReference type="SAM" id="MobiDB-lite"/>
    </source>
</evidence>
<evidence type="ECO:0008006" key="3">
    <source>
        <dbReference type="Google" id="ProtNLM"/>
    </source>
</evidence>
<reference evidence="2" key="1">
    <citation type="submission" date="2017-05" db="UniProtKB">
        <authorList>
            <consortium name="EnsemblMetazoa"/>
        </authorList>
    </citation>
    <scope>IDENTIFICATION</scope>
</reference>
<organism evidence="2">
    <name type="scientific">Amphimedon queenslandica</name>
    <name type="common">Sponge</name>
    <dbReference type="NCBI Taxonomy" id="400682"/>
    <lineage>
        <taxon>Eukaryota</taxon>
        <taxon>Metazoa</taxon>
        <taxon>Porifera</taxon>
        <taxon>Demospongiae</taxon>
        <taxon>Heteroscleromorpha</taxon>
        <taxon>Haplosclerida</taxon>
        <taxon>Niphatidae</taxon>
        <taxon>Amphimedon</taxon>
    </lineage>
</organism>
<proteinExistence type="predicted"/>
<feature type="region of interest" description="Disordered" evidence="1">
    <location>
        <begin position="127"/>
        <end position="178"/>
    </location>
</feature>
<feature type="compositionally biased region" description="Basic and acidic residues" evidence="1">
    <location>
        <begin position="134"/>
        <end position="144"/>
    </location>
</feature>
<dbReference type="OrthoDB" id="192887at2759"/>